<accession>A0A1V9Y9P7</accession>
<organism evidence="1 2">
    <name type="scientific">Thraustotheca clavata</name>
    <dbReference type="NCBI Taxonomy" id="74557"/>
    <lineage>
        <taxon>Eukaryota</taxon>
        <taxon>Sar</taxon>
        <taxon>Stramenopiles</taxon>
        <taxon>Oomycota</taxon>
        <taxon>Saprolegniomycetes</taxon>
        <taxon>Saprolegniales</taxon>
        <taxon>Achlyaceae</taxon>
        <taxon>Thraustotheca</taxon>
    </lineage>
</organism>
<dbReference type="EMBL" id="JNBS01004729">
    <property type="protein sequence ID" value="OQR82378.1"/>
    <property type="molecule type" value="Genomic_DNA"/>
</dbReference>
<reference evidence="1 2" key="1">
    <citation type="journal article" date="2014" name="Genome Biol. Evol.">
        <title>The secreted proteins of Achlya hypogyna and Thraustotheca clavata identify the ancestral oomycete secretome and reveal gene acquisitions by horizontal gene transfer.</title>
        <authorList>
            <person name="Misner I."/>
            <person name="Blouin N."/>
            <person name="Leonard G."/>
            <person name="Richards T.A."/>
            <person name="Lane C.E."/>
        </authorList>
    </citation>
    <scope>NUCLEOTIDE SEQUENCE [LARGE SCALE GENOMIC DNA]</scope>
    <source>
        <strain evidence="1 2">ATCC 34112</strain>
    </source>
</reference>
<gene>
    <name evidence="1" type="ORF">THRCLA_23212</name>
</gene>
<name>A0A1V9Y9P7_9STRA</name>
<evidence type="ECO:0000313" key="1">
    <source>
        <dbReference type="EMBL" id="OQR82378.1"/>
    </source>
</evidence>
<sequence>MSLYFWPALYIRSKHYGTNDYDVIVQPPLSCVKNTSLNFFQFQHIWTCRKTDGSFTLERLIGWANPTLISLLRYNNITLFVDGTFRIVPRGFKLCVVLMVLDKGTQLYIPIFYILTTSKSHNCYWN</sequence>
<dbReference type="OrthoDB" id="123622at2759"/>
<comment type="caution">
    <text evidence="1">The sequence shown here is derived from an EMBL/GenBank/DDBJ whole genome shotgun (WGS) entry which is preliminary data.</text>
</comment>
<dbReference type="Proteomes" id="UP000243217">
    <property type="component" value="Unassembled WGS sequence"/>
</dbReference>
<protein>
    <submittedName>
        <fullName evidence="1">Putative cleavage induced protein</fullName>
    </submittedName>
</protein>
<keyword evidence="2" id="KW-1185">Reference proteome</keyword>
<evidence type="ECO:0000313" key="2">
    <source>
        <dbReference type="Proteomes" id="UP000243217"/>
    </source>
</evidence>
<proteinExistence type="predicted"/>
<dbReference type="AlphaFoldDB" id="A0A1V9Y9P7"/>